<organism evidence="2 3">
    <name type="scientific">Caballeronia hypogeia</name>
    <dbReference type="NCBI Taxonomy" id="1777140"/>
    <lineage>
        <taxon>Bacteria</taxon>
        <taxon>Pseudomonadati</taxon>
        <taxon>Pseudomonadota</taxon>
        <taxon>Betaproteobacteria</taxon>
        <taxon>Burkholderiales</taxon>
        <taxon>Burkholderiaceae</taxon>
        <taxon>Caballeronia</taxon>
    </lineage>
</organism>
<reference evidence="2" key="1">
    <citation type="submission" date="2016-01" db="EMBL/GenBank/DDBJ databases">
        <authorList>
            <person name="Peeters C."/>
        </authorList>
    </citation>
    <scope>NUCLEOTIDE SEQUENCE</scope>
    <source>
        <strain evidence="2">LMG 29322</strain>
    </source>
</reference>
<evidence type="ECO:0000259" key="1">
    <source>
        <dbReference type="PROSITE" id="PS51725"/>
    </source>
</evidence>
<dbReference type="Pfam" id="PF03992">
    <property type="entry name" value="ABM"/>
    <property type="match status" value="1"/>
</dbReference>
<dbReference type="PROSITE" id="PS51725">
    <property type="entry name" value="ABM"/>
    <property type="match status" value="1"/>
</dbReference>
<name>A0A158CD54_9BURK</name>
<evidence type="ECO:0000313" key="2">
    <source>
        <dbReference type="EMBL" id="SAK79836.1"/>
    </source>
</evidence>
<keyword evidence="3" id="KW-1185">Reference proteome</keyword>
<dbReference type="Gene3D" id="3.30.70.100">
    <property type="match status" value="1"/>
</dbReference>
<dbReference type="GO" id="GO:0004497">
    <property type="term" value="F:monooxygenase activity"/>
    <property type="evidence" value="ECO:0007669"/>
    <property type="project" value="UniProtKB-KW"/>
</dbReference>
<dbReference type="Proteomes" id="UP000054851">
    <property type="component" value="Unassembled WGS sequence"/>
</dbReference>
<evidence type="ECO:0000313" key="3">
    <source>
        <dbReference type="Proteomes" id="UP000054851"/>
    </source>
</evidence>
<comment type="caution">
    <text evidence="2">The sequence shown here is derived from an EMBL/GenBank/DDBJ whole genome shotgun (WGS) entry which is preliminary data.</text>
</comment>
<dbReference type="SUPFAM" id="SSF54909">
    <property type="entry name" value="Dimeric alpha+beta barrel"/>
    <property type="match status" value="1"/>
</dbReference>
<keyword evidence="2" id="KW-0560">Oxidoreductase</keyword>
<gene>
    <name evidence="2" type="ORF">AWB79_05107</name>
</gene>
<protein>
    <submittedName>
        <fullName evidence="2">Antibiotic biosynthesis monooxygenase</fullName>
    </submittedName>
</protein>
<sequence>MVFEMAQIEILPGKGAEFEAGVAQAVPLFLRAKGCSEVKLLRTIEHAERYTLMVRWDTVADHMVTFRESEDFQEWRRLVGSFFKTPPTVTHAEVAVG</sequence>
<dbReference type="InterPro" id="IPR011008">
    <property type="entry name" value="Dimeric_a/b-barrel"/>
</dbReference>
<dbReference type="STRING" id="1777140.AWB79_05107"/>
<dbReference type="InterPro" id="IPR007138">
    <property type="entry name" value="ABM_dom"/>
</dbReference>
<keyword evidence="2" id="KW-0503">Monooxygenase</keyword>
<accession>A0A158CD54</accession>
<dbReference type="EMBL" id="FCOA02000020">
    <property type="protein sequence ID" value="SAK79836.1"/>
    <property type="molecule type" value="Genomic_DNA"/>
</dbReference>
<feature type="domain" description="ABM" evidence="1">
    <location>
        <begin position="2"/>
        <end position="92"/>
    </location>
</feature>
<proteinExistence type="predicted"/>
<dbReference type="AlphaFoldDB" id="A0A158CD54"/>
<dbReference type="OrthoDB" id="9798157at2"/>